<gene>
    <name evidence="1" type="ORF">K9W45_11315</name>
</gene>
<dbReference type="Pfam" id="PF12686">
    <property type="entry name" value="DUF3800"/>
    <property type="match status" value="1"/>
</dbReference>
<dbReference type="InterPro" id="IPR024524">
    <property type="entry name" value="DUF3800"/>
</dbReference>
<organism evidence="1">
    <name type="scientific">Candidatus Heimdallarchaeum aukensis</name>
    <dbReference type="NCBI Taxonomy" id="2876573"/>
    <lineage>
        <taxon>Archaea</taxon>
        <taxon>Promethearchaeati</taxon>
        <taxon>Candidatus Heimdallarchaeota</taxon>
        <taxon>Candidatus Heimdallarchaeia (ex Rinke et al. 2021) (nom. nud.)</taxon>
        <taxon>Candidatus Heimdallarchaeales</taxon>
        <taxon>Candidatus Heimdallarchaeaceae</taxon>
        <taxon>Candidatus Heimdallarchaeum</taxon>
    </lineage>
</organism>
<name>A0A9Y1BKA8_9ARCH</name>
<dbReference type="EMBL" id="CP084166">
    <property type="protein sequence ID" value="UJG40417.1"/>
    <property type="molecule type" value="Genomic_DNA"/>
</dbReference>
<proteinExistence type="predicted"/>
<evidence type="ECO:0000313" key="1">
    <source>
        <dbReference type="EMBL" id="UJG40417.1"/>
    </source>
</evidence>
<dbReference type="AlphaFoldDB" id="A0A9Y1BKA8"/>
<accession>A0A9Y1BKA8</accession>
<reference evidence="1" key="1">
    <citation type="journal article" date="2022" name="Nat. Microbiol.">
        <title>Unique mobile elements and scalable gene flow at the prokaryote-eukaryote boundary revealed by circularized Asgard archaea genomes.</title>
        <authorList>
            <person name="Wu F."/>
            <person name="Speth D.R."/>
            <person name="Philosof A."/>
            <person name="Cremiere A."/>
            <person name="Narayanan A."/>
            <person name="Barco R.A."/>
            <person name="Connon S.A."/>
            <person name="Amend J.P."/>
            <person name="Antoshechkin I.A."/>
            <person name="Orphan V.J."/>
        </authorList>
    </citation>
    <scope>NUCLEOTIDE SEQUENCE</scope>
    <source>
        <strain evidence="1">PM71</strain>
    </source>
</reference>
<sequence>MGDILTDKSLKFRNNSITLEVFCDEINKVRLPYDNSWWMYLGALFVPVTKKQELIDTLLNLRCIKHHNWHWDTANCPHKCKYHTSNNAELHFHSIHKRIDKFKIAKKWLSFLVEENNKRDLGLIYFYILGLDLTKLNLENFGEKKGVDMNIYNRFFRTVISGAKYFFNEYEIIFINKIYHDKGNQEKHRYFPWYTPYKLNINDNKLFILDKDIRFVDSNHKNYPDTMGNDFRRESQLIQFIDIILGSVHCLLHATSKHPKKIELAQIMEPLLERLMYKPQNKNSKYHYYRKQQIKFFPKNPINTHENKLKQLDMQGDLIETKILESNNFYTKRKIMLKDPKQQTLDPFFV</sequence>
<dbReference type="Proteomes" id="UP001201020">
    <property type="component" value="Chromosome"/>
</dbReference>
<protein>
    <submittedName>
        <fullName evidence="1">DUF3800 domain-containing protein</fullName>
    </submittedName>
</protein>